<evidence type="ECO:0000256" key="2">
    <source>
        <dbReference type="ARBA" id="ARBA00022771"/>
    </source>
</evidence>
<evidence type="ECO:0000256" key="4">
    <source>
        <dbReference type="PROSITE-ProRule" id="PRU00508"/>
    </source>
</evidence>
<keyword evidence="1 5" id="KW-0479">Metal-binding</keyword>
<comment type="function">
    <text evidence="5">Ubiquitin ligase protein which is a component of the N-end rule pathway. Recognizes and binds to proteins bearing specific N-terminal residues that are destabilizing according to the N-end rule, leading to their ubiquitination and subsequent degradation.</text>
</comment>
<evidence type="ECO:0000313" key="8">
    <source>
        <dbReference type="EMBL" id="CAL5973631.1"/>
    </source>
</evidence>
<evidence type="ECO:0000256" key="3">
    <source>
        <dbReference type="ARBA" id="ARBA00022833"/>
    </source>
</evidence>
<protein>
    <recommendedName>
        <fullName evidence="5">E3 ubiquitin-protein ligase</fullName>
        <ecNumber evidence="5">2.3.2.27</ecNumber>
    </recommendedName>
</protein>
<dbReference type="EC" id="2.3.2.27" evidence="5"/>
<keyword evidence="3 5" id="KW-0862">Zinc</keyword>
<dbReference type="EMBL" id="CAXDID020000004">
    <property type="protein sequence ID" value="CAL5973631.1"/>
    <property type="molecule type" value="Genomic_DNA"/>
</dbReference>
<evidence type="ECO:0000256" key="5">
    <source>
        <dbReference type="RuleBase" id="RU366018"/>
    </source>
</evidence>
<dbReference type="CDD" id="cd19670">
    <property type="entry name" value="UBR-box_UBR1_2_3"/>
    <property type="match status" value="1"/>
</dbReference>
<comment type="catalytic activity">
    <reaction evidence="5">
        <text>S-ubiquitinyl-[E2 ubiquitin-conjugating enzyme]-L-cysteine + [acceptor protein]-L-lysine = [E2 ubiquitin-conjugating enzyme]-L-cysteine + N(6)-ubiquitinyl-[acceptor protein]-L-lysine.</text>
        <dbReference type="EC" id="2.3.2.27"/>
    </reaction>
</comment>
<name>A0AA86TYJ2_9EUKA</name>
<comment type="caution">
    <text evidence="7">The sequence shown here is derived from an EMBL/GenBank/DDBJ whole genome shotgun (WGS) entry which is preliminary data.</text>
</comment>
<dbReference type="GO" id="GO:0008270">
    <property type="term" value="F:zinc ion binding"/>
    <property type="evidence" value="ECO:0007669"/>
    <property type="project" value="UniProtKB-UniRule"/>
</dbReference>
<dbReference type="SMART" id="SM00396">
    <property type="entry name" value="ZnF_UBR1"/>
    <property type="match status" value="1"/>
</dbReference>
<keyword evidence="2 5" id="KW-0863">Zinc-finger</keyword>
<dbReference type="InterPro" id="IPR039164">
    <property type="entry name" value="UBR1-like"/>
</dbReference>
<dbReference type="GO" id="GO:0016567">
    <property type="term" value="P:protein ubiquitination"/>
    <property type="evidence" value="ECO:0007669"/>
    <property type="project" value="UniProtKB-UniRule"/>
</dbReference>
<dbReference type="GO" id="GO:0071596">
    <property type="term" value="P:ubiquitin-dependent protein catabolic process via the N-end rule pathway"/>
    <property type="evidence" value="ECO:0007669"/>
    <property type="project" value="UniProtKB-UniRule"/>
</dbReference>
<reference evidence="8 9" key="2">
    <citation type="submission" date="2024-07" db="EMBL/GenBank/DDBJ databases">
        <authorList>
            <person name="Akdeniz Z."/>
        </authorList>
    </citation>
    <scope>NUCLEOTIDE SEQUENCE [LARGE SCALE GENOMIC DNA]</scope>
</reference>
<dbReference type="InterPro" id="IPR003126">
    <property type="entry name" value="Znf_UBR"/>
</dbReference>
<dbReference type="AlphaFoldDB" id="A0AA86TYJ2"/>
<evidence type="ECO:0000256" key="1">
    <source>
        <dbReference type="ARBA" id="ARBA00022723"/>
    </source>
</evidence>
<dbReference type="GO" id="GO:0000151">
    <property type="term" value="C:ubiquitin ligase complex"/>
    <property type="evidence" value="ECO:0007669"/>
    <property type="project" value="TreeGrafter"/>
</dbReference>
<sequence length="1158" mass="134839">MITKYYNSLVKRIPNFKLISQFVMQQEIVQKQICNQVIQQNNLMFSCQTCSTNFMASYCAQCFIKGDHVDHSWDAIVGEVGKCGCGDNQQFLENGCSSHKHDHHKIISCSDGLEAVLEEMWFFLNQEQHQQEIIDLIADFEALTRIAAVLFLISDEEITLKQLIEMLISNDYSIFFDQYRQIVCQSLFSKHIERKSQIFSAISSDQFFRTYGMRQLGLLVDQILKSKNQSAIATVGKIMQDQHALYLAGKWGSFDQIMKGIQKLFVGKKIQNPEQMEVTIAKIRAFQNDPYQNLFSNQLAGVHSIVHQSTLLSELQKFQYLVTKAYSLQPNQKYKNGNLITKNYTMCSDLLSQLCLPNYQIFSLLNLTKVEPTDVKILFNSVHEQNIPTELFTVNNLDFHVQQIVILLKSAFELDQNSSDEIFNYVPICIPQLYLCNVAKIHNLQVNVIMNKVQLSFRDLSLIELLKKMIRPIITTLKWHILIKQGKIYKQNIEDFIEVKDIIEQQFNCYLLKYQLIFVLQSLLPLIEDWFEYIDELFTNDEEAIIHLISEVIFIPAGTNCLDFQKYVLTSLYQENNLNYKEIQQSGFVQILTHSQINQICSELFTTQIVEPLKDEKLILQTFKYVEPMMYFDIEEYYQQQAILPERVTNGLSSTNKVCASMFTCQPMQLLCQNLVAKFKKGNVPLSCCISALRLLDCFQVDTHLIIKFLNNQKLFELYKVSQDENNNEINAAKRKMMLFQNRKQGQQQNQHLLQTENELNNQQEPDNQCVICHMPLDECCYIPMQITKYVNSVNKIYHIPECEYIEEKYQTCPHKYHYNCILKQTQSSNVKQCSVCKMNFQQILMQITVPKLCDFDLSNHEQPLTKNIPKPQNHTPAYKVIYFHIGLIQQLLTLNEIDITQNYFIELLNNIVSLVKSFISLIKIYQDFNADDLQKLSKLPAFNVFQQYILKQINLKQFLCHLNQLFPNKTSFFSQKLYQNSHTLFKDLLANKFKCYCKIDIDVNHSQDIVQCIQCGCLLHHQCIVTSDDIILCPMCSSNQGLLFLKLNIIAKSMTKSYEGMYQTKHGLNQMSFFGEELFLNQKHLNYLCFQLATQSLNANFTNIQEICQIFCEIPCKQNGQLFTDNQDQDLKRLVIENKITEEEAIIIINAINGEYE</sequence>
<feature type="zinc finger region" description="UBR-type" evidence="4">
    <location>
        <begin position="32"/>
        <end position="101"/>
    </location>
</feature>
<dbReference type="EMBL" id="CATOUU010000531">
    <property type="protein sequence ID" value="CAI9933281.1"/>
    <property type="molecule type" value="Genomic_DNA"/>
</dbReference>
<dbReference type="GO" id="GO:0005737">
    <property type="term" value="C:cytoplasm"/>
    <property type="evidence" value="ECO:0007669"/>
    <property type="project" value="TreeGrafter"/>
</dbReference>
<evidence type="ECO:0000313" key="9">
    <source>
        <dbReference type="Proteomes" id="UP001642409"/>
    </source>
</evidence>
<dbReference type="Pfam" id="PF02207">
    <property type="entry name" value="zf-UBR"/>
    <property type="match status" value="1"/>
</dbReference>
<dbReference type="PANTHER" id="PTHR21497">
    <property type="entry name" value="UBIQUITIN LIGASE E3 ALPHA-RELATED"/>
    <property type="match status" value="1"/>
</dbReference>
<proteinExistence type="inferred from homology"/>
<comment type="similarity">
    <text evidence="5">Belongs to the E3 ubiquitin-protein ligase UBR1-like family.</text>
</comment>
<comment type="pathway">
    <text evidence="5">Protein modification; protein ubiquitination.</text>
</comment>
<keyword evidence="5" id="KW-0808">Transferase</keyword>
<gene>
    <name evidence="7" type="ORF">HINF_LOCUS20926</name>
    <name evidence="8" type="ORF">HINF_LOCUS2472</name>
</gene>
<keyword evidence="5" id="KW-0833">Ubl conjugation pathway</keyword>
<dbReference type="Gene3D" id="2.10.110.30">
    <property type="match status" value="1"/>
</dbReference>
<dbReference type="PANTHER" id="PTHR21497:SF24">
    <property type="entry name" value="E3 UBIQUITIN-PROTEIN LIGASE UBR1"/>
    <property type="match status" value="1"/>
</dbReference>
<reference evidence="7" key="1">
    <citation type="submission" date="2023-06" db="EMBL/GenBank/DDBJ databases">
        <authorList>
            <person name="Kurt Z."/>
        </authorList>
    </citation>
    <scope>NUCLEOTIDE SEQUENCE</scope>
</reference>
<dbReference type="GO" id="GO:0061630">
    <property type="term" value="F:ubiquitin protein ligase activity"/>
    <property type="evidence" value="ECO:0007669"/>
    <property type="project" value="UniProtKB-UniRule"/>
</dbReference>
<dbReference type="Proteomes" id="UP001642409">
    <property type="component" value="Unassembled WGS sequence"/>
</dbReference>
<keyword evidence="9" id="KW-1185">Reference proteome</keyword>
<evidence type="ECO:0000313" key="7">
    <source>
        <dbReference type="EMBL" id="CAI9933281.1"/>
    </source>
</evidence>
<evidence type="ECO:0000259" key="6">
    <source>
        <dbReference type="PROSITE" id="PS51157"/>
    </source>
</evidence>
<feature type="domain" description="UBR-type" evidence="6">
    <location>
        <begin position="32"/>
        <end position="101"/>
    </location>
</feature>
<organism evidence="7">
    <name type="scientific">Hexamita inflata</name>
    <dbReference type="NCBI Taxonomy" id="28002"/>
    <lineage>
        <taxon>Eukaryota</taxon>
        <taxon>Metamonada</taxon>
        <taxon>Diplomonadida</taxon>
        <taxon>Hexamitidae</taxon>
        <taxon>Hexamitinae</taxon>
        <taxon>Hexamita</taxon>
    </lineage>
</organism>
<dbReference type="PROSITE" id="PS51157">
    <property type="entry name" value="ZF_UBR"/>
    <property type="match status" value="1"/>
</dbReference>
<accession>A0AA86TYJ2</accession>